<protein>
    <submittedName>
        <fullName evidence="2">Methyltransferase domain-containing protein</fullName>
    </submittedName>
</protein>
<dbReference type="SUPFAM" id="SSF53335">
    <property type="entry name" value="S-adenosyl-L-methionine-dependent methyltransferases"/>
    <property type="match status" value="1"/>
</dbReference>
<sequence>MNQDKLDVYEQIGVAMTCRSFQEYVDMFQLSSDMFVGTILDVAAGASSFTAEANRKGFQSIAVDPRYALDPKSIYEHGKRETKAATEKLANLLDTYDWDYYGSLQAHEQNREHSLELFFEDYRGDTRHQRYVEGSLPNLPVVDNSFSLILCSHFLFLYEGQFNVQFHLGAIQELVRVCKSGGQILIYPLVTFTGEPYPQLDELKTVLKSEGIVTEQIPTTFRFLKGANHVLRITK</sequence>
<dbReference type="Gene3D" id="3.40.50.150">
    <property type="entry name" value="Vaccinia Virus protein VP39"/>
    <property type="match status" value="1"/>
</dbReference>
<dbReference type="Proteomes" id="UP001579974">
    <property type="component" value="Unassembled WGS sequence"/>
</dbReference>
<evidence type="ECO:0000313" key="3">
    <source>
        <dbReference type="Proteomes" id="UP001579974"/>
    </source>
</evidence>
<reference evidence="2 3" key="1">
    <citation type="journal article" date="2024" name="Int. J. Mol. Sci.">
        <title>Exploration of Alicyclobacillus spp. Genome in Search of Antibiotic Resistance.</title>
        <authorList>
            <person name="Bucka-Kolendo J."/>
            <person name="Kiousi D.E."/>
            <person name="Dekowska A."/>
            <person name="Mikolajczuk-Szczyrba A."/>
            <person name="Karadedos D.M."/>
            <person name="Michael P."/>
            <person name="Galanis A."/>
            <person name="Sokolowska B."/>
        </authorList>
    </citation>
    <scope>NUCLEOTIDE SEQUENCE [LARGE SCALE GENOMIC DNA]</scope>
    <source>
        <strain evidence="2 3">KKP 3000</strain>
    </source>
</reference>
<dbReference type="InterPro" id="IPR029063">
    <property type="entry name" value="SAM-dependent_MTases_sf"/>
</dbReference>
<dbReference type="GO" id="GO:0008168">
    <property type="term" value="F:methyltransferase activity"/>
    <property type="evidence" value="ECO:0007669"/>
    <property type="project" value="UniProtKB-KW"/>
</dbReference>
<feature type="domain" description="Methyltransferase type 11" evidence="1">
    <location>
        <begin position="127"/>
        <end position="186"/>
    </location>
</feature>
<evidence type="ECO:0000313" key="2">
    <source>
        <dbReference type="EMBL" id="MFB5192528.1"/>
    </source>
</evidence>
<dbReference type="EMBL" id="JBDXSU010000023">
    <property type="protein sequence ID" value="MFB5192528.1"/>
    <property type="molecule type" value="Genomic_DNA"/>
</dbReference>
<proteinExistence type="predicted"/>
<accession>A0ABV5AK36</accession>
<keyword evidence="2" id="KW-0808">Transferase</keyword>
<keyword evidence="2" id="KW-0489">Methyltransferase</keyword>
<name>A0ABV5AK36_9BACL</name>
<dbReference type="Pfam" id="PF08241">
    <property type="entry name" value="Methyltransf_11"/>
    <property type="match status" value="1"/>
</dbReference>
<dbReference type="RefSeq" id="WP_275472986.1">
    <property type="nucleotide sequence ID" value="NZ_CP162940.1"/>
</dbReference>
<comment type="caution">
    <text evidence="2">The sequence shown here is derived from an EMBL/GenBank/DDBJ whole genome shotgun (WGS) entry which is preliminary data.</text>
</comment>
<organism evidence="2 3">
    <name type="scientific">Alicyclobacillus fastidiosus</name>
    <dbReference type="NCBI Taxonomy" id="392011"/>
    <lineage>
        <taxon>Bacteria</taxon>
        <taxon>Bacillati</taxon>
        <taxon>Bacillota</taxon>
        <taxon>Bacilli</taxon>
        <taxon>Bacillales</taxon>
        <taxon>Alicyclobacillaceae</taxon>
        <taxon>Alicyclobacillus</taxon>
    </lineage>
</organism>
<evidence type="ECO:0000259" key="1">
    <source>
        <dbReference type="Pfam" id="PF08241"/>
    </source>
</evidence>
<dbReference type="GO" id="GO:0032259">
    <property type="term" value="P:methylation"/>
    <property type="evidence" value="ECO:0007669"/>
    <property type="project" value="UniProtKB-KW"/>
</dbReference>
<dbReference type="InterPro" id="IPR013216">
    <property type="entry name" value="Methyltransf_11"/>
</dbReference>
<gene>
    <name evidence="2" type="ORF">KKP3000_001732</name>
</gene>
<keyword evidence="3" id="KW-1185">Reference proteome</keyword>